<feature type="transmembrane region" description="Helical" evidence="3">
    <location>
        <begin position="228"/>
        <end position="246"/>
    </location>
</feature>
<dbReference type="InterPro" id="IPR037185">
    <property type="entry name" value="EmrE-like"/>
</dbReference>
<evidence type="ECO:0000259" key="4">
    <source>
        <dbReference type="Pfam" id="PF00892"/>
    </source>
</evidence>
<dbReference type="Proteomes" id="UP000183407">
    <property type="component" value="Unassembled WGS sequence"/>
</dbReference>
<keyword evidence="3" id="KW-1133">Transmembrane helix</keyword>
<evidence type="ECO:0000256" key="1">
    <source>
        <dbReference type="ARBA" id="ARBA00007362"/>
    </source>
</evidence>
<reference evidence="6" key="1">
    <citation type="submission" date="2016-10" db="EMBL/GenBank/DDBJ databases">
        <authorList>
            <person name="Varghese N."/>
        </authorList>
    </citation>
    <scope>NUCLEOTIDE SEQUENCE [LARGE SCALE GENOMIC DNA]</scope>
    <source>
        <strain evidence="6">DSM 44719</strain>
    </source>
</reference>
<feature type="transmembrane region" description="Helical" evidence="3">
    <location>
        <begin position="141"/>
        <end position="158"/>
    </location>
</feature>
<evidence type="ECO:0000313" key="6">
    <source>
        <dbReference type="Proteomes" id="UP000183407"/>
    </source>
</evidence>
<dbReference type="InterPro" id="IPR000620">
    <property type="entry name" value="EamA_dom"/>
</dbReference>
<feature type="domain" description="EamA" evidence="4">
    <location>
        <begin position="168"/>
        <end position="296"/>
    </location>
</feature>
<feature type="transmembrane region" description="Helical" evidence="3">
    <location>
        <begin position="57"/>
        <end position="78"/>
    </location>
</feature>
<feature type="transmembrane region" description="Helical" evidence="3">
    <location>
        <begin position="199"/>
        <end position="222"/>
    </location>
</feature>
<proteinExistence type="inferred from homology"/>
<evidence type="ECO:0000313" key="5">
    <source>
        <dbReference type="EMBL" id="SED05342.1"/>
    </source>
</evidence>
<dbReference type="AlphaFoldDB" id="A0A1H4XI29"/>
<dbReference type="Pfam" id="PF00892">
    <property type="entry name" value="EamA"/>
    <property type="match status" value="1"/>
</dbReference>
<feature type="transmembrane region" description="Helical" evidence="3">
    <location>
        <begin position="114"/>
        <end position="134"/>
    </location>
</feature>
<evidence type="ECO:0000256" key="3">
    <source>
        <dbReference type="SAM" id="Phobius"/>
    </source>
</evidence>
<dbReference type="EMBL" id="FNTL01000004">
    <property type="protein sequence ID" value="SED05342.1"/>
    <property type="molecule type" value="Genomic_DNA"/>
</dbReference>
<dbReference type="SUPFAM" id="SSF103481">
    <property type="entry name" value="Multidrug resistance efflux transporter EmrE"/>
    <property type="match status" value="1"/>
</dbReference>
<feature type="transmembrane region" description="Helical" evidence="3">
    <location>
        <begin position="284"/>
        <end position="302"/>
    </location>
</feature>
<dbReference type="GO" id="GO:0016020">
    <property type="term" value="C:membrane"/>
    <property type="evidence" value="ECO:0007669"/>
    <property type="project" value="InterPro"/>
</dbReference>
<accession>A0A1H4XI29</accession>
<feature type="region of interest" description="Disordered" evidence="2">
    <location>
        <begin position="1"/>
        <end position="22"/>
    </location>
</feature>
<keyword evidence="3" id="KW-0472">Membrane</keyword>
<keyword evidence="3" id="KW-0812">Transmembrane</keyword>
<feature type="transmembrane region" description="Helical" evidence="3">
    <location>
        <begin position="90"/>
        <end position="108"/>
    </location>
</feature>
<feature type="transmembrane region" description="Helical" evidence="3">
    <location>
        <begin position="164"/>
        <end position="187"/>
    </location>
</feature>
<comment type="similarity">
    <text evidence="1">Belongs to the EamA transporter family.</text>
</comment>
<organism evidence="5 6">
    <name type="scientific">Rhodococcus jostii</name>
    <dbReference type="NCBI Taxonomy" id="132919"/>
    <lineage>
        <taxon>Bacteria</taxon>
        <taxon>Bacillati</taxon>
        <taxon>Actinomycetota</taxon>
        <taxon>Actinomycetes</taxon>
        <taxon>Mycobacteriales</taxon>
        <taxon>Nocardiaceae</taxon>
        <taxon>Rhodococcus</taxon>
    </lineage>
</organism>
<sequence>MRCSIAVARTSPVSEPGHRTPVTAEPRSQLLPVVSVLGSVLSVQFGAAFASTLFESVGAGGAVSLRLTIAALILGVIVRPRWRRWTRTQREGILALGVALAVMNSAFYEALARLPLGTAVTIEFLGPLTLAAVLSRRLQDGVWVLAALTGVVLLGLRENSGADSLDLVGVCFALLAGTAWAGYIVAGSNLAATVPSADGLAGASIVAAALTIPLGVVSGGAALFDPRILAVGAAVALLSSVIPYSLELRALQVMSKKVFAVLIALEPAAATLAGVIVLGQVLGLQSLAAIALVVAAGVGSVLSNR</sequence>
<gene>
    <name evidence="5" type="ORF">SAMN04490220_3354</name>
</gene>
<feature type="transmembrane region" description="Helical" evidence="3">
    <location>
        <begin position="258"/>
        <end position="278"/>
    </location>
</feature>
<name>A0A1H4XI29_RHOJO</name>
<protein>
    <submittedName>
        <fullName evidence="5">Inner membrane transporter RhtA</fullName>
    </submittedName>
</protein>
<evidence type="ECO:0000256" key="2">
    <source>
        <dbReference type="SAM" id="MobiDB-lite"/>
    </source>
</evidence>
<feature type="transmembrane region" description="Helical" evidence="3">
    <location>
        <begin position="30"/>
        <end position="51"/>
    </location>
</feature>